<dbReference type="CDD" id="cd06170">
    <property type="entry name" value="LuxR_C_like"/>
    <property type="match status" value="1"/>
</dbReference>
<dbReference type="AlphaFoldDB" id="A0A6G7YMR1"/>
<dbReference type="GO" id="GO:0006355">
    <property type="term" value="P:regulation of DNA-templated transcription"/>
    <property type="evidence" value="ECO:0007669"/>
    <property type="project" value="InterPro"/>
</dbReference>
<evidence type="ECO:0000313" key="6">
    <source>
        <dbReference type="Proteomes" id="UP000503222"/>
    </source>
</evidence>
<evidence type="ECO:0000256" key="2">
    <source>
        <dbReference type="ARBA" id="ARBA00023125"/>
    </source>
</evidence>
<evidence type="ECO:0000256" key="1">
    <source>
        <dbReference type="ARBA" id="ARBA00023015"/>
    </source>
</evidence>
<organism evidence="5 6">
    <name type="scientific">Sphingomonas piscis</name>
    <dbReference type="NCBI Taxonomy" id="2714943"/>
    <lineage>
        <taxon>Bacteria</taxon>
        <taxon>Pseudomonadati</taxon>
        <taxon>Pseudomonadota</taxon>
        <taxon>Alphaproteobacteria</taxon>
        <taxon>Sphingomonadales</taxon>
        <taxon>Sphingomonadaceae</taxon>
        <taxon>Sphingomonas</taxon>
    </lineage>
</organism>
<dbReference type="Proteomes" id="UP000503222">
    <property type="component" value="Chromosome"/>
</dbReference>
<dbReference type="KEGG" id="spii:G7077_02945"/>
<dbReference type="Gene3D" id="1.10.10.10">
    <property type="entry name" value="Winged helix-like DNA-binding domain superfamily/Winged helix DNA-binding domain"/>
    <property type="match status" value="1"/>
</dbReference>
<dbReference type="PRINTS" id="PR00038">
    <property type="entry name" value="HTHLUXR"/>
</dbReference>
<dbReference type="GO" id="GO:0003677">
    <property type="term" value="F:DNA binding"/>
    <property type="evidence" value="ECO:0007669"/>
    <property type="project" value="UniProtKB-KW"/>
</dbReference>
<keyword evidence="3" id="KW-0804">Transcription</keyword>
<reference evidence="5 6" key="1">
    <citation type="submission" date="2020-03" db="EMBL/GenBank/DDBJ databases">
        <title>Sphingomonas sp. nov., isolated from fish.</title>
        <authorList>
            <person name="Hyun D.-W."/>
            <person name="Bae J.-W."/>
        </authorList>
    </citation>
    <scope>NUCLEOTIDE SEQUENCE [LARGE SCALE GENOMIC DNA]</scope>
    <source>
        <strain evidence="5 6">HDW15B</strain>
    </source>
</reference>
<evidence type="ECO:0000259" key="4">
    <source>
        <dbReference type="PROSITE" id="PS50043"/>
    </source>
</evidence>
<name>A0A6G7YMR1_9SPHN</name>
<evidence type="ECO:0000313" key="5">
    <source>
        <dbReference type="EMBL" id="QIK78021.1"/>
    </source>
</evidence>
<dbReference type="InterPro" id="IPR016032">
    <property type="entry name" value="Sig_transdc_resp-reg_C-effctor"/>
</dbReference>
<gene>
    <name evidence="5" type="ORF">G7077_02945</name>
</gene>
<protein>
    <recommendedName>
        <fullName evidence="4">HTH luxR-type domain-containing protein</fullName>
    </recommendedName>
</protein>
<dbReference type="EMBL" id="CP049869">
    <property type="protein sequence ID" value="QIK78021.1"/>
    <property type="molecule type" value="Genomic_DNA"/>
</dbReference>
<proteinExistence type="predicted"/>
<dbReference type="PROSITE" id="PS50043">
    <property type="entry name" value="HTH_LUXR_2"/>
    <property type="match status" value="1"/>
</dbReference>
<dbReference type="InterPro" id="IPR036388">
    <property type="entry name" value="WH-like_DNA-bd_sf"/>
</dbReference>
<keyword evidence="1" id="KW-0805">Transcription regulation</keyword>
<keyword evidence="2" id="KW-0238">DNA-binding</keyword>
<dbReference type="SUPFAM" id="SSF46894">
    <property type="entry name" value="C-terminal effector domain of the bipartite response regulators"/>
    <property type="match status" value="1"/>
</dbReference>
<dbReference type="SMART" id="SM00421">
    <property type="entry name" value="HTH_LUXR"/>
    <property type="match status" value="1"/>
</dbReference>
<dbReference type="Pfam" id="PF00196">
    <property type="entry name" value="GerE"/>
    <property type="match status" value="1"/>
</dbReference>
<keyword evidence="6" id="KW-1185">Reference proteome</keyword>
<dbReference type="InterPro" id="IPR000792">
    <property type="entry name" value="Tscrpt_reg_LuxR_C"/>
</dbReference>
<dbReference type="PANTHER" id="PTHR44688">
    <property type="entry name" value="DNA-BINDING TRANSCRIPTIONAL ACTIVATOR DEVR_DOSR"/>
    <property type="match status" value="1"/>
</dbReference>
<feature type="domain" description="HTH luxR-type" evidence="4">
    <location>
        <begin position="2"/>
        <end position="67"/>
    </location>
</feature>
<sequence>MAASQVASLTPRQRDVLQGMLAGLLNKQIAFSLGISEKTVKMHRAQLMLSLQTGTTAATVRVAVEAAFAPLFTRDHK</sequence>
<accession>A0A6G7YMR1</accession>
<dbReference type="PANTHER" id="PTHR44688:SF16">
    <property type="entry name" value="DNA-BINDING TRANSCRIPTIONAL ACTIVATOR DEVR_DOSR"/>
    <property type="match status" value="1"/>
</dbReference>
<evidence type="ECO:0000256" key="3">
    <source>
        <dbReference type="ARBA" id="ARBA00023163"/>
    </source>
</evidence>